<comment type="caution">
    <text evidence="1">The sequence shown here is derived from an EMBL/GenBank/DDBJ whole genome shotgun (WGS) entry which is preliminary data.</text>
</comment>
<protein>
    <submittedName>
        <fullName evidence="1">Uncharacterized protein</fullName>
    </submittedName>
</protein>
<dbReference type="Proteomes" id="UP000596857">
    <property type="component" value="Unassembled WGS sequence"/>
</dbReference>
<sequence length="69" mass="7086">MGAGPGLGVGGAGLGRSWAGLGRRLARIWRGLGGSWAGLGGVGGTRQELDGTWGRLARMNSFTIVYARE</sequence>
<dbReference type="RefSeq" id="WP_171718541.1">
    <property type="nucleotide sequence ID" value="NZ_WHOB01000059.1"/>
</dbReference>
<organism evidence="1 2">
    <name type="scientific">Paenibacillus phytohabitans</name>
    <dbReference type="NCBI Taxonomy" id="2654978"/>
    <lineage>
        <taxon>Bacteria</taxon>
        <taxon>Bacillati</taxon>
        <taxon>Bacillota</taxon>
        <taxon>Bacilli</taxon>
        <taxon>Bacillales</taxon>
        <taxon>Paenibacillaceae</taxon>
        <taxon>Paenibacillus</taxon>
    </lineage>
</organism>
<name>A0ABX1YMW9_9BACL</name>
<gene>
    <name evidence="1" type="ORF">GC101_19260</name>
</gene>
<evidence type="ECO:0000313" key="2">
    <source>
        <dbReference type="Proteomes" id="UP000596857"/>
    </source>
</evidence>
<evidence type="ECO:0000313" key="1">
    <source>
        <dbReference type="EMBL" id="NOU81004.1"/>
    </source>
</evidence>
<reference evidence="1 2" key="1">
    <citation type="submission" date="2019-10" db="EMBL/GenBank/DDBJ databases">
        <title>Description of Paenibacillus terricola sp. nov.</title>
        <authorList>
            <person name="Carlier A."/>
            <person name="Qi S."/>
        </authorList>
    </citation>
    <scope>NUCLEOTIDE SEQUENCE [LARGE SCALE GENOMIC DNA]</scope>
    <source>
        <strain evidence="1 2">LMG 31459</strain>
    </source>
</reference>
<dbReference type="EMBL" id="WHOB01000059">
    <property type="protein sequence ID" value="NOU81004.1"/>
    <property type="molecule type" value="Genomic_DNA"/>
</dbReference>
<accession>A0ABX1YMW9</accession>
<keyword evidence="2" id="KW-1185">Reference proteome</keyword>
<proteinExistence type="predicted"/>